<evidence type="ECO:0000313" key="1">
    <source>
        <dbReference type="EMBL" id="AKF94458.1"/>
    </source>
</evidence>
<dbReference type="InterPro" id="IPR016787">
    <property type="entry name" value="UCP021328"/>
</dbReference>
<dbReference type="AlphaFoldDB" id="A0A0F7C028"/>
<reference evidence="1" key="1">
    <citation type="submission" date="2015-03" db="EMBL/GenBank/DDBJ databases">
        <title>MIGS Cultured Bacterial/Archaeal sample from Brevibacillus laterosporus.</title>
        <authorList>
            <person name="Zeng D."/>
            <person name="Zhu L."/>
            <person name="Dong G."/>
            <person name="Ye W."/>
            <person name="Ren D."/>
            <person name="Wu L."/>
            <person name="Xu J."/>
            <person name="Li G."/>
            <person name="Guo L."/>
        </authorList>
    </citation>
    <scope>NUCLEOTIDE SEQUENCE</scope>
    <source>
        <strain evidence="1">B9</strain>
    </source>
</reference>
<protein>
    <recommendedName>
        <fullName evidence="2">DUF2992 family protein</fullName>
    </recommendedName>
</protein>
<organism evidence="1">
    <name type="scientific">Brevibacillus laterosporus</name>
    <name type="common">Bacillus laterosporus</name>
    <dbReference type="NCBI Taxonomy" id="1465"/>
    <lineage>
        <taxon>Bacteria</taxon>
        <taxon>Bacillati</taxon>
        <taxon>Bacillota</taxon>
        <taxon>Bacilli</taxon>
        <taxon>Bacillales</taxon>
        <taxon>Paenibacillaceae</taxon>
        <taxon>Brevibacillus</taxon>
    </lineage>
</organism>
<name>A0A0F7C028_BRELA</name>
<accession>A0A0F7C028</accession>
<dbReference type="EMBL" id="CP011074">
    <property type="protein sequence ID" value="AKF94458.1"/>
    <property type="molecule type" value="Genomic_DNA"/>
</dbReference>
<dbReference type="PIRSF" id="PIRSF021328">
    <property type="entry name" value="UCP021328"/>
    <property type="match status" value="1"/>
</dbReference>
<sequence length="137" mass="15963">MKLTVLYDGQFWIGITEYEEKNKLKAARNLFGSEPKDTEILEFVQSNLLDLLDRATVSSVSALDKKERRINPKRIIRNARKEMNNRGVSTKAAQAIQQDLEKRKKEKKVLSKERKEEIAAYKREVARRKAKAKHRGH</sequence>
<evidence type="ECO:0008006" key="2">
    <source>
        <dbReference type="Google" id="ProtNLM"/>
    </source>
</evidence>
<proteinExistence type="predicted"/>
<dbReference type="RefSeq" id="WP_031413561.1">
    <property type="nucleotide sequence ID" value="NZ_CP011074.1"/>
</dbReference>
<dbReference type="Pfam" id="PF11208">
    <property type="entry name" value="DUF2992"/>
    <property type="match status" value="1"/>
</dbReference>
<gene>
    <name evidence="1" type="ORF">EX87_13035</name>
</gene>